<dbReference type="OrthoDB" id="9799092at2"/>
<evidence type="ECO:0000313" key="3">
    <source>
        <dbReference type="Proteomes" id="UP000198983"/>
    </source>
</evidence>
<keyword evidence="2" id="KW-0808">Transferase</keyword>
<dbReference type="AlphaFoldDB" id="A0A1H1MQT4"/>
<dbReference type="Pfam" id="PF00583">
    <property type="entry name" value="Acetyltransf_1"/>
    <property type="match status" value="1"/>
</dbReference>
<dbReference type="SUPFAM" id="SSF55729">
    <property type="entry name" value="Acyl-CoA N-acyltransferases (Nat)"/>
    <property type="match status" value="1"/>
</dbReference>
<organism evidence="2 3">
    <name type="scientific">Actinopolymorpha singaporensis</name>
    <dbReference type="NCBI Taxonomy" id="117157"/>
    <lineage>
        <taxon>Bacteria</taxon>
        <taxon>Bacillati</taxon>
        <taxon>Actinomycetota</taxon>
        <taxon>Actinomycetes</taxon>
        <taxon>Propionibacteriales</taxon>
        <taxon>Actinopolymorphaceae</taxon>
        <taxon>Actinopolymorpha</taxon>
    </lineage>
</organism>
<protein>
    <submittedName>
        <fullName evidence="2">Acetyltransferase (GNAT) family protein</fullName>
    </submittedName>
</protein>
<keyword evidence="3" id="KW-1185">Reference proteome</keyword>
<name>A0A1H1MQT4_9ACTN</name>
<dbReference type="Gene3D" id="3.40.630.30">
    <property type="match status" value="1"/>
</dbReference>
<gene>
    <name evidence="2" type="ORF">SAMN04489717_0923</name>
</gene>
<reference evidence="2 3" key="1">
    <citation type="submission" date="2016-10" db="EMBL/GenBank/DDBJ databases">
        <authorList>
            <person name="de Groot N.N."/>
        </authorList>
    </citation>
    <scope>NUCLEOTIDE SEQUENCE [LARGE SCALE GENOMIC DNA]</scope>
    <source>
        <strain evidence="2 3">DSM 22024</strain>
    </source>
</reference>
<dbReference type="Proteomes" id="UP000198983">
    <property type="component" value="Chromosome I"/>
</dbReference>
<dbReference type="InterPro" id="IPR000182">
    <property type="entry name" value="GNAT_dom"/>
</dbReference>
<dbReference type="EMBL" id="LT629732">
    <property type="protein sequence ID" value="SDR89096.1"/>
    <property type="molecule type" value="Genomic_DNA"/>
</dbReference>
<evidence type="ECO:0000259" key="1">
    <source>
        <dbReference type="PROSITE" id="PS51186"/>
    </source>
</evidence>
<dbReference type="GO" id="GO:0016747">
    <property type="term" value="F:acyltransferase activity, transferring groups other than amino-acyl groups"/>
    <property type="evidence" value="ECO:0007669"/>
    <property type="project" value="InterPro"/>
</dbReference>
<dbReference type="InterPro" id="IPR016181">
    <property type="entry name" value="Acyl_CoA_acyltransferase"/>
</dbReference>
<dbReference type="RefSeq" id="WP_092650843.1">
    <property type="nucleotide sequence ID" value="NZ_LT629732.1"/>
</dbReference>
<dbReference type="STRING" id="117157.SAMN04489717_0923"/>
<proteinExistence type="predicted"/>
<accession>A0A1H1MQT4</accession>
<dbReference type="PROSITE" id="PS51186">
    <property type="entry name" value="GNAT"/>
    <property type="match status" value="1"/>
</dbReference>
<feature type="domain" description="N-acetyltransferase" evidence="1">
    <location>
        <begin position="29"/>
        <end position="186"/>
    </location>
</feature>
<sequence>MSETGGNVSVRMVRDDFADVPQHELPAGYRFRTYEAGDDRTWTDLHLAAEPYVDVTPDLFVREFGTDHAPLSDRMFFVETLEGEPAGSITAWWERDRHNPRERGRIHWVVVHPDHQRRGLAKPMMTHAMQRLAQSHPGAVLGTSTGRTWALKVYLDFGFHPDPDELASSPGVAAGWRGVQSRLNHPLLASHLR</sequence>
<dbReference type="CDD" id="cd04301">
    <property type="entry name" value="NAT_SF"/>
    <property type="match status" value="1"/>
</dbReference>
<evidence type="ECO:0000313" key="2">
    <source>
        <dbReference type="EMBL" id="SDR89096.1"/>
    </source>
</evidence>